<dbReference type="GO" id="GO:0006303">
    <property type="term" value="P:double-strand break repair via nonhomologous end joining"/>
    <property type="evidence" value="ECO:0007669"/>
    <property type="project" value="TreeGrafter"/>
</dbReference>
<comment type="subcellular location">
    <subcellularLocation>
        <location evidence="1">Nucleus</location>
    </subcellularLocation>
</comment>
<comment type="similarity">
    <text evidence="5">Belongs to the XRCC4-XLF family. XLF subfamily.</text>
</comment>
<evidence type="ECO:0000256" key="5">
    <source>
        <dbReference type="ARBA" id="ARBA00025747"/>
    </source>
</evidence>
<feature type="domain" description="XLF-like coiled-coil region" evidence="8">
    <location>
        <begin position="116"/>
        <end position="157"/>
    </location>
</feature>
<dbReference type="STRING" id="34690.A0A182TSU0"/>
<evidence type="ECO:0000256" key="7">
    <source>
        <dbReference type="SAM" id="MobiDB-lite"/>
    </source>
</evidence>
<organism evidence="9 10">
    <name type="scientific">Anopheles melas</name>
    <dbReference type="NCBI Taxonomy" id="34690"/>
    <lineage>
        <taxon>Eukaryota</taxon>
        <taxon>Metazoa</taxon>
        <taxon>Ecdysozoa</taxon>
        <taxon>Arthropoda</taxon>
        <taxon>Hexapoda</taxon>
        <taxon>Insecta</taxon>
        <taxon>Pterygota</taxon>
        <taxon>Neoptera</taxon>
        <taxon>Endopterygota</taxon>
        <taxon>Diptera</taxon>
        <taxon>Nematocera</taxon>
        <taxon>Culicoidea</taxon>
        <taxon>Culicidae</taxon>
        <taxon>Anophelinae</taxon>
        <taxon>Anopheles</taxon>
    </lineage>
</organism>
<dbReference type="PANTHER" id="PTHR32235:SF1">
    <property type="entry name" value="NON-HOMOLOGOUS END-JOINING FACTOR 1"/>
    <property type="match status" value="1"/>
</dbReference>
<keyword evidence="10" id="KW-1185">Reference proteome</keyword>
<dbReference type="InterPro" id="IPR052287">
    <property type="entry name" value="NHEJ_factor"/>
</dbReference>
<evidence type="ECO:0000256" key="4">
    <source>
        <dbReference type="ARBA" id="ARBA00023242"/>
    </source>
</evidence>
<protein>
    <recommendedName>
        <fullName evidence="8">XLF-like coiled-coil region domain-containing protein</fullName>
    </recommendedName>
</protein>
<dbReference type="InterPro" id="IPR053829">
    <property type="entry name" value="XLF-like_CC"/>
</dbReference>
<keyword evidence="2" id="KW-0227">DNA damage</keyword>
<feature type="coiled-coil region" evidence="6">
    <location>
        <begin position="132"/>
        <end position="159"/>
    </location>
</feature>
<reference evidence="10" key="1">
    <citation type="submission" date="2014-01" db="EMBL/GenBank/DDBJ databases">
        <title>The Genome Sequence of Anopheles melas CM1001059_A (V2).</title>
        <authorList>
            <consortium name="The Broad Institute Genomics Platform"/>
            <person name="Neafsey D.E."/>
            <person name="Besansky N."/>
            <person name="Howell P."/>
            <person name="Walton C."/>
            <person name="Young S.K."/>
            <person name="Zeng Q."/>
            <person name="Gargeya S."/>
            <person name="Fitzgerald M."/>
            <person name="Haas B."/>
            <person name="Abouelleil A."/>
            <person name="Allen A.W."/>
            <person name="Alvarado L."/>
            <person name="Arachchi H.M."/>
            <person name="Berlin A.M."/>
            <person name="Chapman S.B."/>
            <person name="Gainer-Dewar J."/>
            <person name="Goldberg J."/>
            <person name="Griggs A."/>
            <person name="Gujja S."/>
            <person name="Hansen M."/>
            <person name="Howarth C."/>
            <person name="Imamovic A."/>
            <person name="Ireland A."/>
            <person name="Larimer J."/>
            <person name="McCowan C."/>
            <person name="Murphy C."/>
            <person name="Pearson M."/>
            <person name="Poon T.W."/>
            <person name="Priest M."/>
            <person name="Roberts A."/>
            <person name="Saif S."/>
            <person name="Shea T."/>
            <person name="Sisk P."/>
            <person name="Sykes S."/>
            <person name="Wortman J."/>
            <person name="Nusbaum C."/>
            <person name="Birren B."/>
        </authorList>
    </citation>
    <scope>NUCLEOTIDE SEQUENCE [LARGE SCALE GENOMIC DNA]</scope>
    <source>
        <strain evidence="10">CM1001059</strain>
    </source>
</reference>
<dbReference type="AlphaFoldDB" id="A0A182TSU0"/>
<feature type="region of interest" description="Disordered" evidence="7">
    <location>
        <begin position="208"/>
        <end position="261"/>
    </location>
</feature>
<dbReference type="EnsemblMetazoa" id="AMEC007686-RA">
    <property type="protein sequence ID" value="AMEC007686-PA"/>
    <property type="gene ID" value="AMEC007686"/>
</dbReference>
<dbReference type="GO" id="GO:0032807">
    <property type="term" value="C:DNA ligase IV complex"/>
    <property type="evidence" value="ECO:0007669"/>
    <property type="project" value="TreeGrafter"/>
</dbReference>
<evidence type="ECO:0000256" key="6">
    <source>
        <dbReference type="SAM" id="Coils"/>
    </source>
</evidence>
<dbReference type="VEuPathDB" id="VectorBase:AMEC007686"/>
<evidence type="ECO:0000313" key="10">
    <source>
        <dbReference type="Proteomes" id="UP000075902"/>
    </source>
</evidence>
<dbReference type="Pfam" id="PF21928">
    <property type="entry name" value="XLF_CC"/>
    <property type="match status" value="1"/>
</dbReference>
<dbReference type="PANTHER" id="PTHR32235">
    <property type="entry name" value="NON-HOMOLOGOUS END-JOINING FACTOR 1"/>
    <property type="match status" value="1"/>
</dbReference>
<proteinExistence type="inferred from homology"/>
<keyword evidence="4" id="KW-0539">Nucleus</keyword>
<keyword evidence="3" id="KW-0234">DNA repair</keyword>
<evidence type="ECO:0000256" key="3">
    <source>
        <dbReference type="ARBA" id="ARBA00023204"/>
    </source>
</evidence>
<dbReference type="Gene3D" id="1.10.287.450">
    <property type="entry name" value="Helix hairpin bin"/>
    <property type="match status" value="1"/>
</dbReference>
<sequence length="261" mass="29820">MTDFCELTLNRKGFYGVDFSKDFNRIKCVVFDMEGLWMEELPVATLIKRQKERNPTMDCTEALIDQTLLEAGCSGNYSATIAEAGVHFTAKYYLENYPITFQFFLVAALAQGISCHYIKPLWRTVLLQHAQIRALAEELKRKDAEIAQYQAEGARLSRTSVQTVPFDEQTFRHEFPMKLPKQSIQIENLLESSVHRSRLMKTLDIEETGMDGSAKSKARLSIPTTQSSSSPSRRKKKRARILASTDLTKQNIEYDNEEDDS</sequence>
<evidence type="ECO:0000259" key="8">
    <source>
        <dbReference type="Pfam" id="PF21928"/>
    </source>
</evidence>
<accession>A0A182TSU0</accession>
<dbReference type="Proteomes" id="UP000075902">
    <property type="component" value="Unassembled WGS sequence"/>
</dbReference>
<reference evidence="9" key="2">
    <citation type="submission" date="2020-05" db="UniProtKB">
        <authorList>
            <consortium name="EnsemblMetazoa"/>
        </authorList>
    </citation>
    <scope>IDENTIFICATION</scope>
    <source>
        <strain evidence="9">CM1001059</strain>
    </source>
</reference>
<name>A0A182TSU0_9DIPT</name>
<dbReference type="GO" id="GO:0045027">
    <property type="term" value="F:DNA end binding"/>
    <property type="evidence" value="ECO:0007669"/>
    <property type="project" value="TreeGrafter"/>
</dbReference>
<evidence type="ECO:0000256" key="2">
    <source>
        <dbReference type="ARBA" id="ARBA00022763"/>
    </source>
</evidence>
<evidence type="ECO:0000256" key="1">
    <source>
        <dbReference type="ARBA" id="ARBA00004123"/>
    </source>
</evidence>
<evidence type="ECO:0000313" key="9">
    <source>
        <dbReference type="EnsemblMetazoa" id="AMEC007686-PA"/>
    </source>
</evidence>
<keyword evidence="6" id="KW-0175">Coiled coil</keyword>